<dbReference type="Proteomes" id="UP000251960">
    <property type="component" value="Chromosome 5"/>
</dbReference>
<organism evidence="1">
    <name type="scientific">Zea mays</name>
    <name type="common">Maize</name>
    <dbReference type="NCBI Taxonomy" id="4577"/>
    <lineage>
        <taxon>Eukaryota</taxon>
        <taxon>Viridiplantae</taxon>
        <taxon>Streptophyta</taxon>
        <taxon>Embryophyta</taxon>
        <taxon>Tracheophyta</taxon>
        <taxon>Spermatophyta</taxon>
        <taxon>Magnoliopsida</taxon>
        <taxon>Liliopsida</taxon>
        <taxon>Poales</taxon>
        <taxon>Poaceae</taxon>
        <taxon>PACMAD clade</taxon>
        <taxon>Panicoideae</taxon>
        <taxon>Andropogonodae</taxon>
        <taxon>Andropogoneae</taxon>
        <taxon>Tripsacinae</taxon>
        <taxon>Zea</taxon>
    </lineage>
</organism>
<reference evidence="1" key="1">
    <citation type="journal article" date="2018" name="Nat. Genet.">
        <title>Extensive intraspecific gene order and gene structural variations between Mo17 and other maize genomes.</title>
        <authorList>
            <person name="Sun S."/>
            <person name="Zhou Y."/>
            <person name="Chen J."/>
            <person name="Shi J."/>
            <person name="Zhao H."/>
            <person name="Zhao H."/>
            <person name="Song W."/>
            <person name="Zhang M."/>
            <person name="Cui Y."/>
            <person name="Dong X."/>
            <person name="Liu H."/>
            <person name="Ma X."/>
            <person name="Jiao Y."/>
            <person name="Wang B."/>
            <person name="Wei X."/>
            <person name="Stein J.C."/>
            <person name="Glaubitz J.C."/>
            <person name="Lu F."/>
            <person name="Yu G."/>
            <person name="Liang C."/>
            <person name="Fengler K."/>
            <person name="Li B."/>
            <person name="Rafalski A."/>
            <person name="Schnable P.S."/>
            <person name="Ware D.H."/>
            <person name="Buckler E.S."/>
            <person name="Lai J."/>
        </authorList>
    </citation>
    <scope>NUCLEOTIDE SEQUENCE [LARGE SCALE GENOMIC DNA]</scope>
    <source>
        <tissue evidence="1">Seedling</tissue>
    </source>
</reference>
<evidence type="ECO:0000313" key="1">
    <source>
        <dbReference type="EMBL" id="PWZ20171.1"/>
    </source>
</evidence>
<protein>
    <submittedName>
        <fullName evidence="1">Uncharacterized protein</fullName>
    </submittedName>
</protein>
<sequence length="69" mass="7304">MALQAATSFLPSALSARKEGSVKDSASFLGVRLAADGLKLDTTALGLRTVVFGLRLLLIYYLPSSYEAP</sequence>
<proteinExistence type="predicted"/>
<name>A0A3L6EJD6_MAIZE</name>
<gene>
    <name evidence="1" type="ORF">Zm00014a_002736</name>
</gene>
<accession>A0A3L6EJD6</accession>
<dbReference type="EMBL" id="NCVQ01000006">
    <property type="protein sequence ID" value="PWZ20171.1"/>
    <property type="molecule type" value="Genomic_DNA"/>
</dbReference>
<comment type="caution">
    <text evidence="1">The sequence shown here is derived from an EMBL/GenBank/DDBJ whole genome shotgun (WGS) entry which is preliminary data.</text>
</comment>
<dbReference type="AlphaFoldDB" id="A0A3L6EJD6"/>